<protein>
    <submittedName>
        <fullName evidence="2">Uncharacterized protein</fullName>
    </submittedName>
</protein>
<feature type="region of interest" description="Disordered" evidence="1">
    <location>
        <begin position="69"/>
        <end position="102"/>
    </location>
</feature>
<comment type="caution">
    <text evidence="2">The sequence shown here is derived from an EMBL/GenBank/DDBJ whole genome shotgun (WGS) entry which is preliminary data.</text>
</comment>
<evidence type="ECO:0000256" key="1">
    <source>
        <dbReference type="SAM" id="MobiDB-lite"/>
    </source>
</evidence>
<sequence>MNINDLDVIEQIHFINKKLKEGYSLSRLDKENIISSRKTIANRFKKIGYELNKESNQYESIIEVVEGDKSENKEPIPKSSNKVVQGNESENKESISKSSNKVVQGDQVNNKLLGEIILNYTDMNNKLDEVYEWYKLQSSEKVVNEQNKMIIPDYNEEVLTRSFKLYKSTQQKFADFCKRNSKYKVQDILCFLLDEGMKKYE</sequence>
<gene>
    <name evidence="2" type="ORF">SDC9_37737</name>
</gene>
<reference evidence="2" key="1">
    <citation type="submission" date="2019-08" db="EMBL/GenBank/DDBJ databases">
        <authorList>
            <person name="Kucharzyk K."/>
            <person name="Murdoch R.W."/>
            <person name="Higgins S."/>
            <person name="Loffler F."/>
        </authorList>
    </citation>
    <scope>NUCLEOTIDE SEQUENCE</scope>
</reference>
<dbReference type="AlphaFoldDB" id="A0A644VK22"/>
<organism evidence="2">
    <name type="scientific">bioreactor metagenome</name>
    <dbReference type="NCBI Taxonomy" id="1076179"/>
    <lineage>
        <taxon>unclassified sequences</taxon>
        <taxon>metagenomes</taxon>
        <taxon>ecological metagenomes</taxon>
    </lineage>
</organism>
<name>A0A644VK22_9ZZZZ</name>
<proteinExistence type="predicted"/>
<evidence type="ECO:0000313" key="2">
    <source>
        <dbReference type="EMBL" id="MPL91661.1"/>
    </source>
</evidence>
<accession>A0A644VK22</accession>
<dbReference type="EMBL" id="VSSQ01000336">
    <property type="protein sequence ID" value="MPL91661.1"/>
    <property type="molecule type" value="Genomic_DNA"/>
</dbReference>